<dbReference type="EMBL" id="CP071527">
    <property type="protein sequence ID" value="USQ15213.1"/>
    <property type="molecule type" value="Genomic_DNA"/>
</dbReference>
<reference evidence="1" key="1">
    <citation type="submission" date="2021-03" db="EMBL/GenBank/DDBJ databases">
        <title>Legionella lytica PCM 2298.</title>
        <authorList>
            <person name="Koper P."/>
        </authorList>
    </citation>
    <scope>NUCLEOTIDE SEQUENCE</scope>
    <source>
        <strain evidence="1">PCM 2298</strain>
    </source>
</reference>
<protein>
    <submittedName>
        <fullName evidence="1">DUF523 domain-containing protein</fullName>
    </submittedName>
</protein>
<name>A0ABY4YC29_9GAMM</name>
<evidence type="ECO:0000313" key="1">
    <source>
        <dbReference type="EMBL" id="USQ15213.1"/>
    </source>
</evidence>
<gene>
    <name evidence="1" type="ORF">J2N86_13290</name>
</gene>
<organism evidence="1 2">
    <name type="scientific">Legionella lytica</name>
    <dbReference type="NCBI Taxonomy" id="96232"/>
    <lineage>
        <taxon>Bacteria</taxon>
        <taxon>Pseudomonadati</taxon>
        <taxon>Pseudomonadota</taxon>
        <taxon>Gammaproteobacteria</taxon>
        <taxon>Legionellales</taxon>
        <taxon>Legionellaceae</taxon>
        <taxon>Legionella</taxon>
    </lineage>
</organism>
<sequence>MEKVLISGCLVGLKVRYHGGDAPCHSQIIDRWAKEGRIVSICPEVSAGLPIPRPSSEIIYGTANDVLRGKAKVSTHKGIDRTDAFIKGAFNALSLAKKFNIKIAVLKKDSPSCGNTTVYDGSFSGKIIPGSGVTAQLLNDNGIKVFNELELHEADMYMRSLAISGSCYFT</sequence>
<dbReference type="Proteomes" id="UP001057474">
    <property type="component" value="Chromosome"/>
</dbReference>
<dbReference type="PANTHER" id="PTHR30087:SF1">
    <property type="entry name" value="HYPOTHETICAL CYTOSOLIC PROTEIN"/>
    <property type="match status" value="1"/>
</dbReference>
<keyword evidence="2" id="KW-1185">Reference proteome</keyword>
<accession>A0ABY4YC29</accession>
<dbReference type="PANTHER" id="PTHR30087">
    <property type="entry name" value="INNER MEMBRANE PROTEIN"/>
    <property type="match status" value="1"/>
</dbReference>
<dbReference type="Pfam" id="PF04463">
    <property type="entry name" value="2-thiour_desulf"/>
    <property type="match status" value="1"/>
</dbReference>
<dbReference type="InterPro" id="IPR007553">
    <property type="entry name" value="2-thiour_desulf"/>
</dbReference>
<proteinExistence type="predicted"/>
<evidence type="ECO:0000313" key="2">
    <source>
        <dbReference type="Proteomes" id="UP001057474"/>
    </source>
</evidence>